<gene>
    <name evidence="1" type="ORF">G5C60_34390</name>
</gene>
<name>A0A6G4VF90_9ACTN</name>
<dbReference type="RefSeq" id="WP_165265122.1">
    <property type="nucleotide sequence ID" value="NZ_JAAKZY010000146.1"/>
</dbReference>
<keyword evidence="2" id="KW-1185">Reference proteome</keyword>
<dbReference type="EMBL" id="JAAKZY010000146">
    <property type="protein sequence ID" value="NGO12565.1"/>
    <property type="molecule type" value="Genomic_DNA"/>
</dbReference>
<dbReference type="AlphaFoldDB" id="A0A6G4VF90"/>
<dbReference type="Proteomes" id="UP000472335">
    <property type="component" value="Unassembled WGS sequence"/>
</dbReference>
<comment type="caution">
    <text evidence="1">The sequence shown here is derived from an EMBL/GenBank/DDBJ whole genome shotgun (WGS) entry which is preliminary data.</text>
</comment>
<evidence type="ECO:0000313" key="1">
    <source>
        <dbReference type="EMBL" id="NGO12565.1"/>
    </source>
</evidence>
<evidence type="ECO:0000313" key="2">
    <source>
        <dbReference type="Proteomes" id="UP000472335"/>
    </source>
</evidence>
<accession>A0A6G4VF90</accession>
<sequence>MNSFYPDLDWAAREALALIGGATEIVVLSSSVNMSGSNEALTMTSEMQVESYRGGVESAAQKLGIDGDAIMARIMLNTILIKEHTVRAGGIQLHGVLWHEYGHVLHGPAENGLVFSHELDTLRRIHGDQVAREWCLQRGLGYFASFCVDPGKAKLEEILSALLSTEQYAEFQQKCLNAPPTLSGKSTLPSSSPIAVGDVIEGTIREIKARIGKAALTAKFLASPVAGKTAKFAEISWDVLQADVAGDHYQLRRRA</sequence>
<reference evidence="1 2" key="1">
    <citation type="submission" date="2020-02" db="EMBL/GenBank/DDBJ databases">
        <title>Whole-genome analyses of novel actinobacteria.</title>
        <authorList>
            <person name="Sahin N."/>
            <person name="Gencbay T."/>
        </authorList>
    </citation>
    <scope>NUCLEOTIDE SEQUENCE [LARGE SCALE GENOMIC DNA]</scope>
    <source>
        <strain evidence="1 2">HC44</strain>
    </source>
</reference>
<organism evidence="1 2">
    <name type="scientific">Streptomyces scabichelini</name>
    <dbReference type="NCBI Taxonomy" id="2711217"/>
    <lineage>
        <taxon>Bacteria</taxon>
        <taxon>Bacillati</taxon>
        <taxon>Actinomycetota</taxon>
        <taxon>Actinomycetes</taxon>
        <taxon>Kitasatosporales</taxon>
        <taxon>Streptomycetaceae</taxon>
        <taxon>Streptomyces</taxon>
    </lineage>
</organism>
<proteinExistence type="predicted"/>
<protein>
    <submittedName>
        <fullName evidence="1">Uncharacterized protein</fullName>
    </submittedName>
</protein>